<evidence type="ECO:0000313" key="1">
    <source>
        <dbReference type="EMBL" id="PPQ94842.1"/>
    </source>
</evidence>
<proteinExistence type="predicted"/>
<dbReference type="InParanoid" id="A0A409XVR3"/>
<dbReference type="EMBL" id="NHYD01000229">
    <property type="protein sequence ID" value="PPQ94842.1"/>
    <property type="molecule type" value="Genomic_DNA"/>
</dbReference>
<organism evidence="1 2">
    <name type="scientific">Psilocybe cyanescens</name>
    <dbReference type="NCBI Taxonomy" id="93625"/>
    <lineage>
        <taxon>Eukaryota</taxon>
        <taxon>Fungi</taxon>
        <taxon>Dikarya</taxon>
        <taxon>Basidiomycota</taxon>
        <taxon>Agaricomycotina</taxon>
        <taxon>Agaricomycetes</taxon>
        <taxon>Agaricomycetidae</taxon>
        <taxon>Agaricales</taxon>
        <taxon>Agaricineae</taxon>
        <taxon>Strophariaceae</taxon>
        <taxon>Psilocybe</taxon>
    </lineage>
</organism>
<gene>
    <name evidence="1" type="ORF">CVT25_007479</name>
</gene>
<dbReference type="AlphaFoldDB" id="A0A409XVR3"/>
<reference evidence="1 2" key="1">
    <citation type="journal article" date="2018" name="Evol. Lett.">
        <title>Horizontal gene cluster transfer increased hallucinogenic mushroom diversity.</title>
        <authorList>
            <person name="Reynolds H.T."/>
            <person name="Vijayakumar V."/>
            <person name="Gluck-Thaler E."/>
            <person name="Korotkin H.B."/>
            <person name="Matheny P.B."/>
            <person name="Slot J.C."/>
        </authorList>
    </citation>
    <scope>NUCLEOTIDE SEQUENCE [LARGE SCALE GENOMIC DNA]</scope>
    <source>
        <strain evidence="1 2">2631</strain>
    </source>
</reference>
<name>A0A409XVR3_PSICY</name>
<accession>A0A409XVR3</accession>
<evidence type="ECO:0000313" key="2">
    <source>
        <dbReference type="Proteomes" id="UP000283269"/>
    </source>
</evidence>
<dbReference type="Proteomes" id="UP000283269">
    <property type="component" value="Unassembled WGS sequence"/>
</dbReference>
<protein>
    <submittedName>
        <fullName evidence="1">Uncharacterized protein</fullName>
    </submittedName>
</protein>
<sequence length="173" mass="19426">MEPSSPFRVPGKVALSAIMMMIVPVIINSDSIPARSQEKRLSRQADRQAPMYRMMMISEHTQGGVLFVSSWESVSDDASCALLLLSFSFSLSLCRHKLLLKDVADYVLNFTDYTCCEFEFRTRGQRQLELEAVKQPRRSKSGNWGGIWDGISDGWIGVIPAELMFSGTVQHDS</sequence>
<comment type="caution">
    <text evidence="1">The sequence shown here is derived from an EMBL/GenBank/DDBJ whole genome shotgun (WGS) entry which is preliminary data.</text>
</comment>
<keyword evidence="2" id="KW-1185">Reference proteome</keyword>